<sequence>MSPSSDYTASILLCPEDSASVLGLEEGSDEISGVIGLSLRHVDDSPGTLWIELPLQSDDCIEALLKREEEHMPMEGYAERLMQRPGGSDLVAVRRHAIDWIWKVSFALLLWLIRAGMR</sequence>
<evidence type="ECO:0000313" key="1">
    <source>
        <dbReference type="EMBL" id="GJN00315.1"/>
    </source>
</evidence>
<dbReference type="AlphaFoldDB" id="A0AAV5CRK9"/>
<gene>
    <name evidence="2" type="primary">ga17738</name>
    <name evidence="1" type="synonym">ga17491</name>
    <name evidence="1" type="ORF">PR202_ga17491</name>
    <name evidence="2" type="ORF">PR202_ga17738</name>
</gene>
<proteinExistence type="predicted"/>
<reference evidence="2" key="1">
    <citation type="journal article" date="2018" name="DNA Res.">
        <title>Multiple hybrid de novo genome assembly of finger millet, an orphan allotetraploid crop.</title>
        <authorList>
            <person name="Hatakeyama M."/>
            <person name="Aluri S."/>
            <person name="Balachadran M.T."/>
            <person name="Sivarajan S.R."/>
            <person name="Patrignani A."/>
            <person name="Gruter S."/>
            <person name="Poveda L."/>
            <person name="Shimizu-Inatsugi R."/>
            <person name="Baeten J."/>
            <person name="Francoijs K.J."/>
            <person name="Nataraja K.N."/>
            <person name="Reddy Y.A.N."/>
            <person name="Phadnis S."/>
            <person name="Ravikumar R.L."/>
            <person name="Schlapbach R."/>
            <person name="Sreeman S.M."/>
            <person name="Shimizu K.K."/>
        </authorList>
    </citation>
    <scope>NUCLEOTIDE SEQUENCE</scope>
</reference>
<evidence type="ECO:0000313" key="2">
    <source>
        <dbReference type="EMBL" id="GJN00547.1"/>
    </source>
</evidence>
<evidence type="ECO:0000313" key="3">
    <source>
        <dbReference type="Proteomes" id="UP001054889"/>
    </source>
</evidence>
<dbReference type="EMBL" id="BQKI01000008">
    <property type="protein sequence ID" value="GJN00315.1"/>
    <property type="molecule type" value="Genomic_DNA"/>
</dbReference>
<name>A0AAV5CRK9_ELECO</name>
<comment type="caution">
    <text evidence="2">The sequence shown here is derived from an EMBL/GenBank/DDBJ whole genome shotgun (WGS) entry which is preliminary data.</text>
</comment>
<organism evidence="2 3">
    <name type="scientific">Eleusine coracana subsp. coracana</name>
    <dbReference type="NCBI Taxonomy" id="191504"/>
    <lineage>
        <taxon>Eukaryota</taxon>
        <taxon>Viridiplantae</taxon>
        <taxon>Streptophyta</taxon>
        <taxon>Embryophyta</taxon>
        <taxon>Tracheophyta</taxon>
        <taxon>Spermatophyta</taxon>
        <taxon>Magnoliopsida</taxon>
        <taxon>Liliopsida</taxon>
        <taxon>Poales</taxon>
        <taxon>Poaceae</taxon>
        <taxon>PACMAD clade</taxon>
        <taxon>Chloridoideae</taxon>
        <taxon>Cynodonteae</taxon>
        <taxon>Eleusininae</taxon>
        <taxon>Eleusine</taxon>
    </lineage>
</organism>
<dbReference type="EMBL" id="BQKI01000008">
    <property type="protein sequence ID" value="GJN00547.1"/>
    <property type="molecule type" value="Genomic_DNA"/>
</dbReference>
<dbReference type="Proteomes" id="UP001054889">
    <property type="component" value="Unassembled WGS sequence"/>
</dbReference>
<reference evidence="2" key="2">
    <citation type="submission" date="2021-12" db="EMBL/GenBank/DDBJ databases">
        <title>Resequencing data analysis of finger millet.</title>
        <authorList>
            <person name="Hatakeyama M."/>
            <person name="Aluri S."/>
            <person name="Balachadran M.T."/>
            <person name="Sivarajan S.R."/>
            <person name="Poveda L."/>
            <person name="Shimizu-Inatsugi R."/>
            <person name="Schlapbach R."/>
            <person name="Sreeman S.M."/>
            <person name="Shimizu K.K."/>
        </authorList>
    </citation>
    <scope>NUCLEOTIDE SEQUENCE</scope>
</reference>
<keyword evidence="3" id="KW-1185">Reference proteome</keyword>
<accession>A0AAV5CRK9</accession>
<protein>
    <submittedName>
        <fullName evidence="2">Uncharacterized protein</fullName>
    </submittedName>
</protein>